<sequence>MPVLSPALSRRWLGLTLGAALVAAVGLPVFSSAVRAADSVKLGIIGGDEEEIAEVARKVAAKDGLDIQIVTFSDYTLPNEALSRGDLDANAFQHKPYLDAQIAARGYKIVPAGSTIVEPIGFYSLKLKDFKDIPQGAQIGIPNDPSNGGRALNLLAANGLITLAPGKGLQPTVLDVASNPKKVKLVELDAALIPNQLPDLDGAVINTNYALGAKLDPRKDALVQESRTDNPYGNFIAVRAGDENKPAVRKLVAAYQSNEVKAFLQTRFKGAILPAW</sequence>
<protein>
    <recommendedName>
        <fullName evidence="6">Lipoprotein</fullName>
    </recommendedName>
</protein>
<keyword evidence="3" id="KW-0472">Membrane</keyword>
<proteinExistence type="inferred from homology"/>
<keyword evidence="4" id="KW-0564">Palmitate</keyword>
<dbReference type="SUPFAM" id="SSF53850">
    <property type="entry name" value="Periplasmic binding protein-like II"/>
    <property type="match status" value="1"/>
</dbReference>
<dbReference type="Pfam" id="PF03180">
    <property type="entry name" value="Lipoprotein_9"/>
    <property type="match status" value="1"/>
</dbReference>
<comment type="subcellular location">
    <subcellularLocation>
        <location evidence="1">Membrane</location>
        <topology evidence="1">Lipid-anchor</topology>
    </subcellularLocation>
</comment>
<dbReference type="PANTHER" id="PTHR30429:SF1">
    <property type="entry name" value="D-METHIONINE-BINDING LIPOPROTEIN METQ-RELATED"/>
    <property type="match status" value="1"/>
</dbReference>
<dbReference type="InterPro" id="IPR004872">
    <property type="entry name" value="Lipoprotein_NlpA"/>
</dbReference>
<comment type="similarity">
    <text evidence="6">Belongs to the nlpA lipoprotein family.</text>
</comment>
<name>A0ABT0D8D1_9HYPH</name>
<reference evidence="7 8" key="1">
    <citation type="submission" date="2022-04" db="EMBL/GenBank/DDBJ databases">
        <authorList>
            <person name="Grouzdev D.S."/>
            <person name="Pantiukh K.S."/>
            <person name="Krutkina M.S."/>
        </authorList>
    </citation>
    <scope>NUCLEOTIDE SEQUENCE [LARGE SCALE GENOMIC DNA]</scope>
    <source>
        <strain evidence="7 8">6x-1</strain>
    </source>
</reference>
<evidence type="ECO:0000256" key="2">
    <source>
        <dbReference type="ARBA" id="ARBA00022729"/>
    </source>
</evidence>
<gene>
    <name evidence="7" type="ORF">MWN34_04650</name>
</gene>
<dbReference type="PANTHER" id="PTHR30429">
    <property type="entry name" value="D-METHIONINE-BINDING LIPOPROTEIN METQ"/>
    <property type="match status" value="1"/>
</dbReference>
<organism evidence="7 8">
    <name type="scientific">Ancylobacter crimeensis</name>
    <dbReference type="NCBI Taxonomy" id="2579147"/>
    <lineage>
        <taxon>Bacteria</taxon>
        <taxon>Pseudomonadati</taxon>
        <taxon>Pseudomonadota</taxon>
        <taxon>Alphaproteobacteria</taxon>
        <taxon>Hyphomicrobiales</taxon>
        <taxon>Xanthobacteraceae</taxon>
        <taxon>Ancylobacter</taxon>
    </lineage>
</organism>
<evidence type="ECO:0000313" key="7">
    <source>
        <dbReference type="EMBL" id="MCK0196196.1"/>
    </source>
</evidence>
<dbReference type="RefSeq" id="WP_247027071.1">
    <property type="nucleotide sequence ID" value="NZ_JALKCH010000003.1"/>
</dbReference>
<dbReference type="CDD" id="cd13598">
    <property type="entry name" value="PBP2_lipoprotein_IlpA_like"/>
    <property type="match status" value="1"/>
</dbReference>
<dbReference type="EMBL" id="JALKCH010000003">
    <property type="protein sequence ID" value="MCK0196196.1"/>
    <property type="molecule type" value="Genomic_DNA"/>
</dbReference>
<comment type="caution">
    <text evidence="7">The sequence shown here is derived from an EMBL/GenBank/DDBJ whole genome shotgun (WGS) entry which is preliminary data.</text>
</comment>
<keyword evidence="5 6" id="KW-0449">Lipoprotein</keyword>
<evidence type="ECO:0000256" key="4">
    <source>
        <dbReference type="ARBA" id="ARBA00023139"/>
    </source>
</evidence>
<dbReference type="NCBIfam" id="TIGR00363">
    <property type="entry name" value="MetQ/NlpA family lipoprotein"/>
    <property type="match status" value="1"/>
</dbReference>
<evidence type="ECO:0000256" key="5">
    <source>
        <dbReference type="ARBA" id="ARBA00023288"/>
    </source>
</evidence>
<dbReference type="Gene3D" id="3.40.190.10">
    <property type="entry name" value="Periplasmic binding protein-like II"/>
    <property type="match status" value="2"/>
</dbReference>
<evidence type="ECO:0000313" key="8">
    <source>
        <dbReference type="Proteomes" id="UP001203284"/>
    </source>
</evidence>
<keyword evidence="2" id="KW-0732">Signal</keyword>
<dbReference type="Proteomes" id="UP001203284">
    <property type="component" value="Unassembled WGS sequence"/>
</dbReference>
<dbReference type="PIRSF" id="PIRSF002854">
    <property type="entry name" value="MetQ"/>
    <property type="match status" value="1"/>
</dbReference>
<keyword evidence="8" id="KW-1185">Reference proteome</keyword>
<evidence type="ECO:0000256" key="3">
    <source>
        <dbReference type="ARBA" id="ARBA00023136"/>
    </source>
</evidence>
<accession>A0ABT0D8D1</accession>
<evidence type="ECO:0000256" key="1">
    <source>
        <dbReference type="ARBA" id="ARBA00004635"/>
    </source>
</evidence>
<evidence type="ECO:0000256" key="6">
    <source>
        <dbReference type="PIRNR" id="PIRNR002854"/>
    </source>
</evidence>